<keyword evidence="2" id="KW-0521">NADP</keyword>
<evidence type="ECO:0000256" key="2">
    <source>
        <dbReference type="ARBA" id="ARBA00022857"/>
    </source>
</evidence>
<dbReference type="PANTHER" id="PTHR43618">
    <property type="entry name" value="7-ALPHA-HYDROXYSTEROID DEHYDROGENASE"/>
    <property type="match status" value="1"/>
</dbReference>
<dbReference type="eggNOG" id="KOG0725">
    <property type="taxonomic scope" value="Eukaryota"/>
</dbReference>
<dbReference type="InterPro" id="IPR052178">
    <property type="entry name" value="Sec_Metab_Biosynth_SDR"/>
</dbReference>
<reference evidence="6" key="1">
    <citation type="journal article" date="2011" name="Nat. Commun.">
        <title>Effector diversification within compartments of the Leptosphaeria maculans genome affected by Repeat-Induced Point mutations.</title>
        <authorList>
            <person name="Rouxel T."/>
            <person name="Grandaubert J."/>
            <person name="Hane J.K."/>
            <person name="Hoede C."/>
            <person name="van de Wouw A.P."/>
            <person name="Couloux A."/>
            <person name="Dominguez V."/>
            <person name="Anthouard V."/>
            <person name="Bally P."/>
            <person name="Bourras S."/>
            <person name="Cozijnsen A.J."/>
            <person name="Ciuffetti L.M."/>
            <person name="Degrave A."/>
            <person name="Dilmaghani A."/>
            <person name="Duret L."/>
            <person name="Fudal I."/>
            <person name="Goodwin S.B."/>
            <person name="Gout L."/>
            <person name="Glaser N."/>
            <person name="Linglin J."/>
            <person name="Kema G.H.J."/>
            <person name="Lapalu N."/>
            <person name="Lawrence C.B."/>
            <person name="May K."/>
            <person name="Meyer M."/>
            <person name="Ollivier B."/>
            <person name="Poulain J."/>
            <person name="Schoch C.L."/>
            <person name="Simon A."/>
            <person name="Spatafora J.W."/>
            <person name="Stachowiak A."/>
            <person name="Turgeon B.G."/>
            <person name="Tyler B.M."/>
            <person name="Vincent D."/>
            <person name="Weissenbach J."/>
            <person name="Amselem J."/>
            <person name="Quesneville H."/>
            <person name="Oliver R.P."/>
            <person name="Wincker P."/>
            <person name="Balesdent M.-H."/>
            <person name="Howlett B.J."/>
        </authorList>
    </citation>
    <scope>NUCLEOTIDE SEQUENCE [LARGE SCALE GENOMIC DNA]</scope>
    <source>
        <strain evidence="6">JN3 / isolate v23.1.3 / race Av1-4-5-6-7-8</strain>
    </source>
</reference>
<dbReference type="InterPro" id="IPR011009">
    <property type="entry name" value="Kinase-like_dom_sf"/>
</dbReference>
<dbReference type="Gene3D" id="3.40.50.720">
    <property type="entry name" value="NAD(P)-binding Rossmann-like Domain"/>
    <property type="match status" value="1"/>
</dbReference>
<dbReference type="OrthoDB" id="37659at2759"/>
<evidence type="ECO:0000259" key="4">
    <source>
        <dbReference type="PROSITE" id="PS50011"/>
    </source>
</evidence>
<dbReference type="Proteomes" id="UP000002668">
    <property type="component" value="Genome"/>
</dbReference>
<accession>E4ZSC8</accession>
<dbReference type="InParanoid" id="E4ZSC8"/>
<dbReference type="HOGENOM" id="CLU_429639_0_0_1"/>
<dbReference type="STRING" id="985895.E4ZSC8"/>
<dbReference type="SMART" id="SM00220">
    <property type="entry name" value="S_TKc"/>
    <property type="match status" value="1"/>
</dbReference>
<dbReference type="PROSITE" id="PS50011">
    <property type="entry name" value="PROTEIN_KINASE_DOM"/>
    <property type="match status" value="1"/>
</dbReference>
<dbReference type="InterPro" id="IPR002347">
    <property type="entry name" value="SDR_fam"/>
</dbReference>
<dbReference type="GO" id="GO:0005524">
    <property type="term" value="F:ATP binding"/>
    <property type="evidence" value="ECO:0007669"/>
    <property type="project" value="InterPro"/>
</dbReference>
<sequence length="637" mass="70710">MSVSKVALITASSAGLGAQIARAFAPDFRVVINYSSNSERAQELIKELSSIPGSSSEATPRFHLVQGDMSSKTSVQSLVKETIEKMGRLDVVVSNAGWTRMTTFTDIEQQVNDDDWDKCFTMNVKTHLWLAYTAKDALAETEGTFISTASVAGVKPSGSSVPYAVTKAAQIHLMKSLAVILAPKIRVNSISPGMLLTEWGLKFPEAKRTAAINNTKLKRLAVVEDVADQVRTLALSKSITGQNICIDVHIYFLSSNLSTLYDCDNLSIMALRIGQVLRGAKGTYELSHSLKGSTVFKARRLLTPSQPAQWAMIKGAETDIERLCLRREWYNYRFNEIATSPYIRVLHDTISLNEDQNKPSCLVFEWMDEDLTSITKRRFRSDTKLLKTVSKAVLSALEVLKYLNVMHTDINPNNIFLSDIDGPAPIVKVGDLGNAIMDSSTKQRCQSLPCRAPEVWQGSPCRHASDIWSLGVTLTTKLSPLMLFGAADQRVVTHTEAWCIAKIMRLVGPIKRPTECEAYKQEFELAEQIALMDHPLGHMKLISREHWRQELEDIPDPPVSPDLLDFIETLLVIDPDKRPTATEALMHPYLKASLDDSKIYEGYVSDSSITLGSDESWTEMSFTEGKGMTAKVNKVAV</sequence>
<evidence type="ECO:0000256" key="3">
    <source>
        <dbReference type="ARBA" id="ARBA00023002"/>
    </source>
</evidence>
<dbReference type="EMBL" id="FP929121">
    <property type="protein sequence ID" value="CBX94308.1"/>
    <property type="molecule type" value="Genomic_DNA"/>
</dbReference>
<evidence type="ECO:0000313" key="6">
    <source>
        <dbReference type="Proteomes" id="UP000002668"/>
    </source>
</evidence>
<dbReference type="VEuPathDB" id="FungiDB:LEMA_P122870.1"/>
<comment type="similarity">
    <text evidence="1">Belongs to the short-chain dehydrogenases/reductases (SDR) family.</text>
</comment>
<dbReference type="PANTHER" id="PTHR43618:SF13">
    <property type="entry name" value="CHAIN DEHYDROGENASE, PUTATIVE (AFU_ORTHOLOGUE AFUA_1G17650)-RELATED"/>
    <property type="match status" value="1"/>
</dbReference>
<proteinExistence type="inferred from homology"/>
<dbReference type="PRINTS" id="PR00080">
    <property type="entry name" value="SDRFAMILY"/>
</dbReference>
<feature type="domain" description="Protein kinase" evidence="4">
    <location>
        <begin position="270"/>
        <end position="590"/>
    </location>
</feature>
<dbReference type="Pfam" id="PF00069">
    <property type="entry name" value="Pkinase"/>
    <property type="match status" value="1"/>
</dbReference>
<dbReference type="Pfam" id="PF00106">
    <property type="entry name" value="adh_short"/>
    <property type="match status" value="1"/>
</dbReference>
<dbReference type="GO" id="GO:0004672">
    <property type="term" value="F:protein kinase activity"/>
    <property type="evidence" value="ECO:0007669"/>
    <property type="project" value="InterPro"/>
</dbReference>
<dbReference type="SUPFAM" id="SSF51735">
    <property type="entry name" value="NAD(P)-binding Rossmann-fold domains"/>
    <property type="match status" value="1"/>
</dbReference>
<name>E4ZSC8_LEPMJ</name>
<evidence type="ECO:0000313" key="5">
    <source>
        <dbReference type="EMBL" id="CBX94308.1"/>
    </source>
</evidence>
<dbReference type="eggNOG" id="KOG0667">
    <property type="taxonomic scope" value="Eukaryota"/>
</dbReference>
<gene>
    <name evidence="5" type="ORF">LEMA_P122870.1</name>
</gene>
<protein>
    <recommendedName>
        <fullName evidence="4">Protein kinase domain-containing protein</fullName>
    </recommendedName>
</protein>
<evidence type="ECO:0000256" key="1">
    <source>
        <dbReference type="ARBA" id="ARBA00006484"/>
    </source>
</evidence>
<dbReference type="SUPFAM" id="SSF56112">
    <property type="entry name" value="Protein kinase-like (PK-like)"/>
    <property type="match status" value="1"/>
</dbReference>
<dbReference type="PRINTS" id="PR00081">
    <property type="entry name" value="GDHRDH"/>
</dbReference>
<dbReference type="GeneID" id="13290878"/>
<dbReference type="InterPro" id="IPR036291">
    <property type="entry name" value="NAD(P)-bd_dom_sf"/>
</dbReference>
<keyword evidence="3" id="KW-0560">Oxidoreductase</keyword>
<keyword evidence="6" id="KW-1185">Reference proteome</keyword>
<dbReference type="AlphaFoldDB" id="E4ZSC8"/>
<dbReference type="GO" id="GO:0016491">
    <property type="term" value="F:oxidoreductase activity"/>
    <property type="evidence" value="ECO:0007669"/>
    <property type="project" value="UniProtKB-KW"/>
</dbReference>
<dbReference type="Gene3D" id="1.10.510.10">
    <property type="entry name" value="Transferase(Phosphotransferase) domain 1"/>
    <property type="match status" value="1"/>
</dbReference>
<dbReference type="InterPro" id="IPR000719">
    <property type="entry name" value="Prot_kinase_dom"/>
</dbReference>
<organism evidence="6">
    <name type="scientific">Leptosphaeria maculans (strain JN3 / isolate v23.1.3 / race Av1-4-5-6-7-8)</name>
    <name type="common">Blackleg fungus</name>
    <name type="synonym">Phoma lingam</name>
    <dbReference type="NCBI Taxonomy" id="985895"/>
    <lineage>
        <taxon>Eukaryota</taxon>
        <taxon>Fungi</taxon>
        <taxon>Dikarya</taxon>
        <taxon>Ascomycota</taxon>
        <taxon>Pezizomycotina</taxon>
        <taxon>Dothideomycetes</taxon>
        <taxon>Pleosporomycetidae</taxon>
        <taxon>Pleosporales</taxon>
        <taxon>Pleosporineae</taxon>
        <taxon>Leptosphaeriaceae</taxon>
        <taxon>Plenodomus</taxon>
        <taxon>Plenodomus lingam/Leptosphaeria maculans species complex</taxon>
    </lineage>
</organism>
<dbReference type="CDD" id="cd05233">
    <property type="entry name" value="SDR_c"/>
    <property type="match status" value="1"/>
</dbReference>